<reference evidence="1" key="1">
    <citation type="submission" date="2024-03" db="EMBL/GenBank/DDBJ databases">
        <title>WGS assembly of Saponaria officinalis var. Norfolk2.</title>
        <authorList>
            <person name="Jenkins J."/>
            <person name="Shu S."/>
            <person name="Grimwood J."/>
            <person name="Barry K."/>
            <person name="Goodstein D."/>
            <person name="Schmutz J."/>
            <person name="Leebens-Mack J."/>
            <person name="Osbourn A."/>
        </authorList>
    </citation>
    <scope>NUCLEOTIDE SEQUENCE [LARGE SCALE GENOMIC DNA]</scope>
    <source>
        <strain evidence="1">JIC</strain>
    </source>
</reference>
<proteinExistence type="predicted"/>
<protein>
    <submittedName>
        <fullName evidence="1">Uncharacterized protein</fullName>
    </submittedName>
</protein>
<dbReference type="PANTHER" id="PTHR34222">
    <property type="entry name" value="GAG_PRE-INTEGRS DOMAIN-CONTAINING PROTEIN"/>
    <property type="match status" value="1"/>
</dbReference>
<gene>
    <name evidence="1" type="ORF">RND81_02G215500</name>
</gene>
<evidence type="ECO:0000313" key="1">
    <source>
        <dbReference type="EMBL" id="KAK9750706.1"/>
    </source>
</evidence>
<accession>A0AAW1MSY2</accession>
<comment type="caution">
    <text evidence="1">The sequence shown here is derived from an EMBL/GenBank/DDBJ whole genome shotgun (WGS) entry which is preliminary data.</text>
</comment>
<evidence type="ECO:0000313" key="2">
    <source>
        <dbReference type="Proteomes" id="UP001443914"/>
    </source>
</evidence>
<name>A0AAW1MSY2_SAPOF</name>
<dbReference type="AlphaFoldDB" id="A0AAW1MSY2"/>
<organism evidence="1 2">
    <name type="scientific">Saponaria officinalis</name>
    <name type="common">Common soapwort</name>
    <name type="synonym">Lychnis saponaria</name>
    <dbReference type="NCBI Taxonomy" id="3572"/>
    <lineage>
        <taxon>Eukaryota</taxon>
        <taxon>Viridiplantae</taxon>
        <taxon>Streptophyta</taxon>
        <taxon>Embryophyta</taxon>
        <taxon>Tracheophyta</taxon>
        <taxon>Spermatophyta</taxon>
        <taxon>Magnoliopsida</taxon>
        <taxon>eudicotyledons</taxon>
        <taxon>Gunneridae</taxon>
        <taxon>Pentapetalae</taxon>
        <taxon>Caryophyllales</taxon>
        <taxon>Caryophyllaceae</taxon>
        <taxon>Caryophylleae</taxon>
        <taxon>Saponaria</taxon>
    </lineage>
</organism>
<keyword evidence="2" id="KW-1185">Reference proteome</keyword>
<dbReference type="Proteomes" id="UP001443914">
    <property type="component" value="Unassembled WGS sequence"/>
</dbReference>
<sequence>MADSEVSTPNAFTNAYEQFDDPLYLSSSDQPTQQLVDYMFNGQNFLQWKRCFLDGTCKAPSKTNKKSIRDTFFYVTSSKTLWTEILERYGQTNGLEINQLKKDLGDYYSKLKHLWESIDVIDPILSCTCGALDQCTFKLLQRVIDRDSSSKLLQLLMGRNNGYEAVKTTILSQEPLATINKALALLQKLERQQQISDVVDILTKANAYLSTTSPDLSASEFKNPKAEFSSSEKGTKQCGYCHHLGHTSDE</sequence>
<dbReference type="EMBL" id="JBDFQZ010000002">
    <property type="protein sequence ID" value="KAK9750706.1"/>
    <property type="molecule type" value="Genomic_DNA"/>
</dbReference>
<dbReference type="PANTHER" id="PTHR34222:SF99">
    <property type="entry name" value="PROTEIN, PUTATIVE-RELATED"/>
    <property type="match status" value="1"/>
</dbReference>